<feature type="region of interest" description="Disordered" evidence="6">
    <location>
        <begin position="285"/>
        <end position="323"/>
    </location>
</feature>
<dbReference type="InterPro" id="IPR039775">
    <property type="entry name" value="PHTF1/2"/>
</dbReference>
<feature type="transmembrane region" description="Helical" evidence="7">
    <location>
        <begin position="926"/>
        <end position="945"/>
    </location>
</feature>
<feature type="compositionally biased region" description="Basic and acidic residues" evidence="6">
    <location>
        <begin position="305"/>
        <end position="316"/>
    </location>
</feature>
<evidence type="ECO:0000256" key="3">
    <source>
        <dbReference type="ARBA" id="ARBA00022989"/>
    </source>
</evidence>
<feature type="domain" description="PHTF1/2 N-terminal" evidence="8">
    <location>
        <begin position="3"/>
        <end position="154"/>
    </location>
</feature>
<evidence type="ECO:0000256" key="7">
    <source>
        <dbReference type="SAM" id="Phobius"/>
    </source>
</evidence>
<dbReference type="EMBL" id="NEDP02005485">
    <property type="protein sequence ID" value="OWF40154.1"/>
    <property type="molecule type" value="Genomic_DNA"/>
</dbReference>
<feature type="transmembrane region" description="Helical" evidence="7">
    <location>
        <begin position="69"/>
        <end position="87"/>
    </location>
</feature>
<evidence type="ECO:0000259" key="8">
    <source>
        <dbReference type="Pfam" id="PF12129"/>
    </source>
</evidence>
<dbReference type="Pfam" id="PF12129">
    <property type="entry name" value="PHTF1-2_N"/>
    <property type="match status" value="1"/>
</dbReference>
<keyword evidence="3 7" id="KW-1133">Transmembrane helix</keyword>
<evidence type="ECO:0000256" key="6">
    <source>
        <dbReference type="SAM" id="MobiDB-lite"/>
    </source>
</evidence>
<dbReference type="GO" id="GO:0005783">
    <property type="term" value="C:endoplasmic reticulum"/>
    <property type="evidence" value="ECO:0007669"/>
    <property type="project" value="InterPro"/>
</dbReference>
<name>A0A210PUM6_MIZYE</name>
<feature type="region of interest" description="Disordered" evidence="6">
    <location>
        <begin position="204"/>
        <end position="231"/>
    </location>
</feature>
<dbReference type="Proteomes" id="UP000242188">
    <property type="component" value="Unassembled WGS sequence"/>
</dbReference>
<keyword evidence="4 7" id="KW-0472">Membrane</keyword>
<feature type="compositionally biased region" description="Low complexity" evidence="6">
    <location>
        <begin position="700"/>
        <end position="712"/>
    </location>
</feature>
<evidence type="ECO:0000256" key="5">
    <source>
        <dbReference type="ARBA" id="ARBA00023180"/>
    </source>
</evidence>
<keyword evidence="9" id="KW-0371">Homeobox</keyword>
<gene>
    <name evidence="9" type="ORF">KP79_PYT23412</name>
</gene>
<feature type="compositionally biased region" description="Polar residues" evidence="6">
    <location>
        <begin position="518"/>
        <end position="538"/>
    </location>
</feature>
<proteinExistence type="predicted"/>
<protein>
    <submittedName>
        <fullName evidence="9">Homeodomain transcription factor</fullName>
    </submittedName>
</protein>
<dbReference type="AlphaFoldDB" id="A0A210PUM6"/>
<evidence type="ECO:0000313" key="10">
    <source>
        <dbReference type="Proteomes" id="UP000242188"/>
    </source>
</evidence>
<feature type="compositionally biased region" description="Basic and acidic residues" evidence="6">
    <location>
        <begin position="555"/>
        <end position="571"/>
    </location>
</feature>
<feature type="transmembrane region" description="Helical" evidence="7">
    <location>
        <begin position="99"/>
        <end position="118"/>
    </location>
</feature>
<feature type="region of interest" description="Disordered" evidence="6">
    <location>
        <begin position="430"/>
        <end position="449"/>
    </location>
</feature>
<keyword evidence="5" id="KW-0325">Glycoprotein</keyword>
<feature type="transmembrane region" description="Helical" evidence="7">
    <location>
        <begin position="890"/>
        <end position="911"/>
    </location>
</feature>
<dbReference type="STRING" id="6573.A0A210PUM6"/>
<feature type="compositionally biased region" description="Polar residues" evidence="6">
    <location>
        <begin position="204"/>
        <end position="219"/>
    </location>
</feature>
<feature type="compositionally biased region" description="Polar residues" evidence="6">
    <location>
        <begin position="437"/>
        <end position="446"/>
    </location>
</feature>
<keyword evidence="9" id="KW-0238">DNA-binding</keyword>
<keyword evidence="10" id="KW-1185">Reference proteome</keyword>
<evidence type="ECO:0000256" key="4">
    <source>
        <dbReference type="ARBA" id="ARBA00023136"/>
    </source>
</evidence>
<feature type="compositionally biased region" description="Low complexity" evidence="6">
    <location>
        <begin position="614"/>
        <end position="624"/>
    </location>
</feature>
<dbReference type="PANTHER" id="PTHR12680:SF6">
    <property type="entry name" value="PROTEIN PHTF"/>
    <property type="match status" value="1"/>
</dbReference>
<comment type="subcellular location">
    <subcellularLocation>
        <location evidence="1">Membrane</location>
        <topology evidence="1">Multi-pass membrane protein</topology>
    </subcellularLocation>
</comment>
<sequence length="1043" mass="117121">MDRVHDSVAWYQKKIGSYDKHIWEQSSEQKILRSIQLAPRRSVRQKIELIDVDLVRGSTFSRAKPQVSWTNITLKAIVKVVFFPLYYKWWLQQMPVEMFVFLMVLFVMQIISLFIFFRNVGGSIMKDEQTLSEVVIPAILMLILGQIHSQTVLSHCSHRSQHRDNKLARKSSTGLIRESKIRNTKISEVKRSFSVPSQTVGTIYENVPQNSSADLSQTPKHNRKPATDRLVSHSKVDVKKQNGSVDKAKKQTFPDKLGTIIKTGANITEHKSVSWSDAYCVKTSHIGGHESPDTDARTDEEDYPTEEKGISEKEPGSEDETENLVKCSRKNLNSPEVVGSLENGLSNEISVKKQNGLDSVEVVEKDFSIQEVVTACVDFKAKIKENSTESYNTGQYVNNGIKREIHDSTLTEEHKRVGETCGNLTSVLRPSKHGPVSNGQILTSGKSPPVPTDICLPDSADGNQILPEKNASKCRSVVNGAKILLKHSLTSFSNGSDDVFVDNTNDVLKNNLDDENASDCSPQDTESVCNSSHGSVESGSMKRFISSPIINTSRTRCETGSDSDDPRDKAISYKGLRRRKNTSLQEDCQESNTSIFRSRRPPSSLNMKTRESKGSTGISSSEGETVYTPDGSKAGASSEAEWEDRVQSDITTSTYSSSSASDNDISENDTHEVIEESTTDPSLPPSASPSVIASERTAKVTSSLHPTSTTSVSPPPDKVSCLIWEDKECKKVELTALDIGWTIIEKVDNIPESSDYLWIGLSFSLFQGIVPLIFRLYHAKEFPDFLTTDGLLRISLLFISNSWRINLIMVNGMIQRLCLGGIFFFLLSVADRTFKQRLLYAKHFCYLTSSRRAKKFDMPHFRLNKVRNIKIWLSLRSYLKKRGPQRSVDIIVSVTFLLTIIILTLMCLQLLKDTDTYLDFLCNWELLVWCMALGVYLLRFMTLGLKINKKYRNLSVLITEQINLYLQMEQKPHKKEELMVANNVLKLAEDLLKELESPFKISGVSANPVIYNVTKVVVLSAFSAVLTELLGFKMKLYKIKLRA</sequence>
<feature type="compositionally biased region" description="Basic and acidic residues" evidence="6">
    <location>
        <begin position="287"/>
        <end position="297"/>
    </location>
</feature>
<dbReference type="PANTHER" id="PTHR12680">
    <property type="entry name" value="PUTATIVE HOMEODOMAIN TRANSCRIPTION FACTOR PHTF"/>
    <property type="match status" value="1"/>
</dbReference>
<feature type="compositionally biased region" description="Polar residues" evidence="6">
    <location>
        <begin position="582"/>
        <end position="607"/>
    </location>
</feature>
<organism evidence="9 10">
    <name type="scientific">Mizuhopecten yessoensis</name>
    <name type="common">Japanese scallop</name>
    <name type="synonym">Patinopecten yessoensis</name>
    <dbReference type="NCBI Taxonomy" id="6573"/>
    <lineage>
        <taxon>Eukaryota</taxon>
        <taxon>Metazoa</taxon>
        <taxon>Spiralia</taxon>
        <taxon>Lophotrochozoa</taxon>
        <taxon>Mollusca</taxon>
        <taxon>Bivalvia</taxon>
        <taxon>Autobranchia</taxon>
        <taxon>Pteriomorphia</taxon>
        <taxon>Pectinida</taxon>
        <taxon>Pectinoidea</taxon>
        <taxon>Pectinidae</taxon>
        <taxon>Mizuhopecten</taxon>
    </lineage>
</organism>
<reference evidence="9 10" key="1">
    <citation type="journal article" date="2017" name="Nat. Ecol. Evol.">
        <title>Scallop genome provides insights into evolution of bilaterian karyotype and development.</title>
        <authorList>
            <person name="Wang S."/>
            <person name="Zhang J."/>
            <person name="Jiao W."/>
            <person name="Li J."/>
            <person name="Xun X."/>
            <person name="Sun Y."/>
            <person name="Guo X."/>
            <person name="Huan P."/>
            <person name="Dong B."/>
            <person name="Zhang L."/>
            <person name="Hu X."/>
            <person name="Sun X."/>
            <person name="Wang J."/>
            <person name="Zhao C."/>
            <person name="Wang Y."/>
            <person name="Wang D."/>
            <person name="Huang X."/>
            <person name="Wang R."/>
            <person name="Lv J."/>
            <person name="Li Y."/>
            <person name="Zhang Z."/>
            <person name="Liu B."/>
            <person name="Lu W."/>
            <person name="Hui Y."/>
            <person name="Liang J."/>
            <person name="Zhou Z."/>
            <person name="Hou R."/>
            <person name="Li X."/>
            <person name="Liu Y."/>
            <person name="Li H."/>
            <person name="Ning X."/>
            <person name="Lin Y."/>
            <person name="Zhao L."/>
            <person name="Xing Q."/>
            <person name="Dou J."/>
            <person name="Li Y."/>
            <person name="Mao J."/>
            <person name="Guo H."/>
            <person name="Dou H."/>
            <person name="Li T."/>
            <person name="Mu C."/>
            <person name="Jiang W."/>
            <person name="Fu Q."/>
            <person name="Fu X."/>
            <person name="Miao Y."/>
            <person name="Liu J."/>
            <person name="Yu Q."/>
            <person name="Li R."/>
            <person name="Liao H."/>
            <person name="Li X."/>
            <person name="Kong Y."/>
            <person name="Jiang Z."/>
            <person name="Chourrout D."/>
            <person name="Li R."/>
            <person name="Bao Z."/>
        </authorList>
    </citation>
    <scope>NUCLEOTIDE SEQUENCE [LARGE SCALE GENOMIC DNA]</scope>
    <source>
        <strain evidence="9 10">PY_sf001</strain>
    </source>
</reference>
<evidence type="ECO:0000313" key="9">
    <source>
        <dbReference type="EMBL" id="OWF40154.1"/>
    </source>
</evidence>
<feature type="transmembrane region" description="Helical" evidence="7">
    <location>
        <begin position="813"/>
        <end position="830"/>
    </location>
</feature>
<feature type="compositionally biased region" description="Low complexity" evidence="6">
    <location>
        <begin position="648"/>
        <end position="663"/>
    </location>
</feature>
<dbReference type="GO" id="GO:0016020">
    <property type="term" value="C:membrane"/>
    <property type="evidence" value="ECO:0007669"/>
    <property type="project" value="UniProtKB-SubCell"/>
</dbReference>
<dbReference type="GO" id="GO:0003677">
    <property type="term" value="F:DNA binding"/>
    <property type="evidence" value="ECO:0007669"/>
    <property type="project" value="UniProtKB-KW"/>
</dbReference>
<dbReference type="InterPro" id="IPR021980">
    <property type="entry name" value="PHTF1/2_N"/>
</dbReference>
<comment type="caution">
    <text evidence="9">The sequence shown here is derived from an EMBL/GenBank/DDBJ whole genome shotgun (WGS) entry which is preliminary data.</text>
</comment>
<evidence type="ECO:0000256" key="1">
    <source>
        <dbReference type="ARBA" id="ARBA00004141"/>
    </source>
</evidence>
<feature type="region of interest" description="Disordered" evidence="6">
    <location>
        <begin position="515"/>
        <end position="712"/>
    </location>
</feature>
<accession>A0A210PUM6</accession>
<keyword evidence="2 7" id="KW-0812">Transmembrane</keyword>
<evidence type="ECO:0000256" key="2">
    <source>
        <dbReference type="ARBA" id="ARBA00022692"/>
    </source>
</evidence>
<dbReference type="OrthoDB" id="10066656at2759"/>